<dbReference type="EMBL" id="CAUYUJ010017771">
    <property type="protein sequence ID" value="CAK0877752.1"/>
    <property type="molecule type" value="Genomic_DNA"/>
</dbReference>
<evidence type="ECO:0000313" key="3">
    <source>
        <dbReference type="EMBL" id="CAK0877752.1"/>
    </source>
</evidence>
<evidence type="ECO:0000313" key="4">
    <source>
        <dbReference type="Proteomes" id="UP001189429"/>
    </source>
</evidence>
<feature type="chain" id="PRO_5047205508" evidence="2">
    <location>
        <begin position="21"/>
        <end position="486"/>
    </location>
</feature>
<comment type="caution">
    <text evidence="3">The sequence shown here is derived from an EMBL/GenBank/DDBJ whole genome shotgun (WGS) entry which is preliminary data.</text>
</comment>
<gene>
    <name evidence="3" type="ORF">PCOR1329_LOCUS61720</name>
</gene>
<organism evidence="3 4">
    <name type="scientific">Prorocentrum cordatum</name>
    <dbReference type="NCBI Taxonomy" id="2364126"/>
    <lineage>
        <taxon>Eukaryota</taxon>
        <taxon>Sar</taxon>
        <taxon>Alveolata</taxon>
        <taxon>Dinophyceae</taxon>
        <taxon>Prorocentrales</taxon>
        <taxon>Prorocentraceae</taxon>
        <taxon>Prorocentrum</taxon>
    </lineage>
</organism>
<keyword evidence="4" id="KW-1185">Reference proteome</keyword>
<proteinExistence type="predicted"/>
<feature type="compositionally biased region" description="Basic and acidic residues" evidence="1">
    <location>
        <begin position="330"/>
        <end position="346"/>
    </location>
</feature>
<name>A0ABN9VVZ2_9DINO</name>
<reference evidence="3" key="1">
    <citation type="submission" date="2023-10" db="EMBL/GenBank/DDBJ databases">
        <authorList>
            <person name="Chen Y."/>
            <person name="Shah S."/>
            <person name="Dougan E. K."/>
            <person name="Thang M."/>
            <person name="Chan C."/>
        </authorList>
    </citation>
    <scope>NUCLEOTIDE SEQUENCE [LARGE SCALE GENOMIC DNA]</scope>
</reference>
<protein>
    <submittedName>
        <fullName evidence="3">Uncharacterized protein</fullName>
    </submittedName>
</protein>
<dbReference type="Proteomes" id="UP001189429">
    <property type="component" value="Unassembled WGS sequence"/>
</dbReference>
<evidence type="ECO:0000256" key="2">
    <source>
        <dbReference type="SAM" id="SignalP"/>
    </source>
</evidence>
<feature type="non-terminal residue" evidence="3">
    <location>
        <position position="1"/>
    </location>
</feature>
<accession>A0ABN9VVZ2</accession>
<feature type="non-terminal residue" evidence="3">
    <location>
        <position position="486"/>
    </location>
</feature>
<evidence type="ECO:0000256" key="1">
    <source>
        <dbReference type="SAM" id="MobiDB-lite"/>
    </source>
</evidence>
<feature type="region of interest" description="Disordered" evidence="1">
    <location>
        <begin position="322"/>
        <end position="412"/>
    </location>
</feature>
<feature type="signal peptide" evidence="2">
    <location>
        <begin position="1"/>
        <end position="20"/>
    </location>
</feature>
<keyword evidence="2" id="KW-0732">Signal</keyword>
<sequence>RLVLGVLAASPAAAIDVVIATPDADVCCETYGGTDANTAAARWSECRRPPPPGVPRDSYRFRREPTPAEMLEFERQGWLVARDEFVARGRRNRGPGVEPSGGALLPLAADPARAPLAAPRFPGQGEGVPRPIGGGDAVGGAGRGAGGGDVGAVAAGGPPPVLPHGDELVRVVTETMHGLQRGMVVFPGAGMPTLGDVGLYQVPSAAPGRRGPAVTSVRRMPYKDVGSFVRVNSVADARIMPIELVGDRRRRRPWRQVVELGMVTPFHDWPAQGAWGVEVHENGLRALEMAASCDGLEIAICACLEIIARGCQLVEYAYPREPMGGGASVGDDKEAKDNKNRGEGRGRAHRQSAIDAATGELIGTLNDMHGAPRRGSPRDASRPTTAQSLALDRPRQLAADAGPPPDDLDGPGAFEELRSKLAYDGSSSRLAPLRVDLLDLPPPGFRPASPQESAGSAGELIEKKLLDKVYVEFLKRLHAANLLDFR</sequence>